<protein>
    <submittedName>
        <fullName evidence="4">Hsp20/alpha crystallin family protein</fullName>
    </submittedName>
</protein>
<keyword evidence="5" id="KW-1185">Reference proteome</keyword>
<accession>A0A4V6NAV2</accession>
<dbReference type="InterPro" id="IPR002068">
    <property type="entry name" value="A-crystallin/Hsp20_dom"/>
</dbReference>
<dbReference type="RefSeq" id="WP_131236378.1">
    <property type="nucleotide sequence ID" value="NZ_SJTH01000005.1"/>
</dbReference>
<dbReference type="CDD" id="cd06464">
    <property type="entry name" value="ACD_sHsps-like"/>
    <property type="match status" value="1"/>
</dbReference>
<organism evidence="4 5">
    <name type="scientific">Cytobacillus praedii</name>
    <dbReference type="NCBI Taxonomy" id="1742358"/>
    <lineage>
        <taxon>Bacteria</taxon>
        <taxon>Bacillati</taxon>
        <taxon>Bacillota</taxon>
        <taxon>Bacilli</taxon>
        <taxon>Bacillales</taxon>
        <taxon>Bacillaceae</taxon>
        <taxon>Cytobacillus</taxon>
    </lineage>
</organism>
<sequence>MTRDTGKFSWSKLPEGAEDVLGKEFWNDIQQLFPKKGPLIDMYETENEGIILVELPGLHSMNDIRIKLRDMNLVILGNIPVFPLSSNGKATIKERFTGPFERQIPLPFSFIAKSVTAKYQNGLLEIKLQKVTSEQLIDIHFE</sequence>
<dbReference type="STRING" id="1742358.GCA_001439605_01957"/>
<evidence type="ECO:0000313" key="5">
    <source>
        <dbReference type="Proteomes" id="UP000293846"/>
    </source>
</evidence>
<evidence type="ECO:0000256" key="1">
    <source>
        <dbReference type="PROSITE-ProRule" id="PRU00285"/>
    </source>
</evidence>
<dbReference type="Gene3D" id="2.60.40.790">
    <property type="match status" value="1"/>
</dbReference>
<dbReference type="InterPro" id="IPR008978">
    <property type="entry name" value="HSP20-like_chaperone"/>
</dbReference>
<dbReference type="OrthoDB" id="1806521at2"/>
<feature type="domain" description="SHSP" evidence="3">
    <location>
        <begin position="30"/>
        <end position="142"/>
    </location>
</feature>
<name>A0A4V6NAV2_9BACI</name>
<proteinExistence type="inferred from homology"/>
<reference evidence="4 5" key="1">
    <citation type="submission" date="2019-03" db="EMBL/GenBank/DDBJ databases">
        <authorList>
            <person name="Jensen L."/>
            <person name="Storgaard J."/>
            <person name="Sulaj E."/>
            <person name="Schramm A."/>
            <person name="Marshall I.P.G."/>
        </authorList>
    </citation>
    <scope>NUCLEOTIDE SEQUENCE [LARGE SCALE GENOMIC DNA]</scope>
    <source>
        <strain evidence="4 5">2017H2G3</strain>
    </source>
</reference>
<dbReference type="EMBL" id="SJTH01000005">
    <property type="protein sequence ID" value="TCJ05212.1"/>
    <property type="molecule type" value="Genomic_DNA"/>
</dbReference>
<evidence type="ECO:0000313" key="4">
    <source>
        <dbReference type="EMBL" id="TCJ05212.1"/>
    </source>
</evidence>
<dbReference type="SUPFAM" id="SSF49764">
    <property type="entry name" value="HSP20-like chaperones"/>
    <property type="match status" value="1"/>
</dbReference>
<dbReference type="PROSITE" id="PS01031">
    <property type="entry name" value="SHSP"/>
    <property type="match status" value="1"/>
</dbReference>
<dbReference type="AlphaFoldDB" id="A0A4V6NAV2"/>
<comment type="caution">
    <text evidence="4">The sequence shown here is derived from an EMBL/GenBank/DDBJ whole genome shotgun (WGS) entry which is preliminary data.</text>
</comment>
<dbReference type="Pfam" id="PF00011">
    <property type="entry name" value="HSP20"/>
    <property type="match status" value="1"/>
</dbReference>
<gene>
    <name evidence="4" type="ORF">E0Y62_06010</name>
</gene>
<dbReference type="Proteomes" id="UP000293846">
    <property type="component" value="Unassembled WGS sequence"/>
</dbReference>
<comment type="similarity">
    <text evidence="1 2">Belongs to the small heat shock protein (HSP20) family.</text>
</comment>
<evidence type="ECO:0000256" key="2">
    <source>
        <dbReference type="RuleBase" id="RU003616"/>
    </source>
</evidence>
<evidence type="ECO:0000259" key="3">
    <source>
        <dbReference type="PROSITE" id="PS01031"/>
    </source>
</evidence>